<evidence type="ECO:0000313" key="3">
    <source>
        <dbReference type="Proteomes" id="UP000002274"/>
    </source>
</evidence>
<dbReference type="AlphaFoldDB" id="A2CAM4"/>
<dbReference type="RefSeq" id="WP_011826421.1">
    <property type="nucleotide sequence ID" value="NC_008820.1"/>
</dbReference>
<evidence type="ECO:0000313" key="2">
    <source>
        <dbReference type="EMBL" id="ABM78534.1"/>
    </source>
</evidence>
<evidence type="ECO:0000256" key="1">
    <source>
        <dbReference type="SAM" id="Phobius"/>
    </source>
</evidence>
<reference evidence="2 3" key="1">
    <citation type="journal article" date="2007" name="PLoS Genet.">
        <title>Patterns and implications of gene gain and loss in the evolution of Prochlorococcus.</title>
        <authorList>
            <person name="Kettler G.C."/>
            <person name="Martiny A.C."/>
            <person name="Huang K."/>
            <person name="Zucker J."/>
            <person name="Coleman M.L."/>
            <person name="Rodrigue S."/>
            <person name="Chen F."/>
            <person name="Lapidus A."/>
            <person name="Ferriera S."/>
            <person name="Johnson J."/>
            <person name="Steglich C."/>
            <person name="Church G.M."/>
            <person name="Richardson P."/>
            <person name="Chisholm S.W."/>
        </authorList>
    </citation>
    <scope>NUCLEOTIDE SEQUENCE [LARGE SCALE GENOMIC DNA]</scope>
    <source>
        <strain evidence="2 3">MIT 9303</strain>
    </source>
</reference>
<keyword evidence="1" id="KW-0812">Transmembrane</keyword>
<protein>
    <submittedName>
        <fullName evidence="2">Uncharacterized protein</fullName>
    </submittedName>
</protein>
<dbReference type="EMBL" id="CP000554">
    <property type="protein sequence ID" value="ABM78534.1"/>
    <property type="molecule type" value="Genomic_DNA"/>
</dbReference>
<dbReference type="BioCyc" id="PMAR59922:G1G80-1551-MONOMER"/>
<name>A2CAM4_PROM3</name>
<organism evidence="2 3">
    <name type="scientific">Prochlorococcus marinus (strain MIT 9303)</name>
    <dbReference type="NCBI Taxonomy" id="59922"/>
    <lineage>
        <taxon>Bacteria</taxon>
        <taxon>Bacillati</taxon>
        <taxon>Cyanobacteriota</taxon>
        <taxon>Cyanophyceae</taxon>
        <taxon>Synechococcales</taxon>
        <taxon>Prochlorococcaceae</taxon>
        <taxon>Prochlorococcus</taxon>
    </lineage>
</organism>
<dbReference type="Proteomes" id="UP000002274">
    <property type="component" value="Chromosome"/>
</dbReference>
<proteinExistence type="predicted"/>
<accession>A2CAM4</accession>
<dbReference type="HOGENOM" id="CLU_2810979_0_0_3"/>
<dbReference type="KEGG" id="pmf:P9303_17921"/>
<feature type="transmembrane region" description="Helical" evidence="1">
    <location>
        <begin position="20"/>
        <end position="40"/>
    </location>
</feature>
<keyword evidence="1" id="KW-0472">Membrane</keyword>
<gene>
    <name evidence="2" type="ordered locus">P9303_17921</name>
</gene>
<keyword evidence="1" id="KW-1133">Transmembrane helix</keyword>
<sequence>MTDLEAKMLTTREMFRAHLYPSLAIFATGLATFSTIYFAIQIEPIAQQSRFFHRCVQELKADPDGQLESNWKQVQICNGGK</sequence>